<gene>
    <name evidence="15" type="ORF">LKD23_04365</name>
</gene>
<feature type="transmembrane region" description="Helical" evidence="12">
    <location>
        <begin position="20"/>
        <end position="40"/>
    </location>
</feature>
<dbReference type="Gene3D" id="1.10.287.130">
    <property type="match status" value="1"/>
</dbReference>
<dbReference type="CDD" id="cd00082">
    <property type="entry name" value="HisKA"/>
    <property type="match status" value="1"/>
</dbReference>
<dbReference type="InterPro" id="IPR011006">
    <property type="entry name" value="CheY-like_superfamily"/>
</dbReference>
<dbReference type="InterPro" id="IPR005467">
    <property type="entry name" value="His_kinase_dom"/>
</dbReference>
<evidence type="ECO:0000256" key="11">
    <source>
        <dbReference type="PROSITE-ProRule" id="PRU00169"/>
    </source>
</evidence>
<dbReference type="SUPFAM" id="SSF52172">
    <property type="entry name" value="CheY-like"/>
    <property type="match status" value="1"/>
</dbReference>
<evidence type="ECO:0000256" key="6">
    <source>
        <dbReference type="ARBA" id="ARBA00022741"/>
    </source>
</evidence>
<comment type="function">
    <text evidence="10">May play the central regulatory role in sporulation. It may be an element of the effector pathway responsible for the activation of sporulation genes in response to nutritional stress. Spo0A may act in concert with spo0H (a sigma factor) to control the expression of some genes that are critical to the sporulation process.</text>
</comment>
<dbReference type="InterPro" id="IPR001789">
    <property type="entry name" value="Sig_transdc_resp-reg_receiver"/>
</dbReference>
<dbReference type="InterPro" id="IPR004358">
    <property type="entry name" value="Sig_transdc_His_kin-like_C"/>
</dbReference>
<evidence type="ECO:0000313" key="15">
    <source>
        <dbReference type="EMBL" id="MCC2198993.1"/>
    </source>
</evidence>
<feature type="transmembrane region" description="Helical" evidence="12">
    <location>
        <begin position="287"/>
        <end position="309"/>
    </location>
</feature>
<dbReference type="Gene3D" id="3.30.450.20">
    <property type="entry name" value="PAS domain"/>
    <property type="match status" value="1"/>
</dbReference>
<protein>
    <recommendedName>
        <fullName evidence="3">Stage 0 sporulation protein A homolog</fullName>
        <ecNumber evidence="2">2.7.13.3</ecNumber>
    </recommendedName>
</protein>
<dbReference type="InterPro" id="IPR036890">
    <property type="entry name" value="HATPase_C_sf"/>
</dbReference>
<evidence type="ECO:0000256" key="8">
    <source>
        <dbReference type="ARBA" id="ARBA00022840"/>
    </source>
</evidence>
<evidence type="ECO:0000256" key="3">
    <source>
        <dbReference type="ARBA" id="ARBA00018672"/>
    </source>
</evidence>
<dbReference type="PRINTS" id="PR00344">
    <property type="entry name" value="BCTRLSENSOR"/>
</dbReference>
<keyword evidence="9" id="KW-0902">Two-component regulatory system</keyword>
<proteinExistence type="predicted"/>
<dbReference type="PANTHER" id="PTHR43065:SF46">
    <property type="entry name" value="C4-DICARBOXYLATE TRANSPORT SENSOR PROTEIN DCTB"/>
    <property type="match status" value="1"/>
</dbReference>
<dbReference type="PROSITE" id="PS50109">
    <property type="entry name" value="HIS_KIN"/>
    <property type="match status" value="1"/>
</dbReference>
<dbReference type="SUPFAM" id="SSF47384">
    <property type="entry name" value="Homodimeric domain of signal transducing histidine kinase"/>
    <property type="match status" value="1"/>
</dbReference>
<name>A0ABS8FA93_9FIRM</name>
<dbReference type="Pfam" id="PF02518">
    <property type="entry name" value="HATPase_c"/>
    <property type="match status" value="1"/>
</dbReference>
<dbReference type="SMART" id="SM00387">
    <property type="entry name" value="HATPase_c"/>
    <property type="match status" value="1"/>
</dbReference>
<feature type="domain" description="Response regulatory" evidence="14">
    <location>
        <begin position="602"/>
        <end position="716"/>
    </location>
</feature>
<dbReference type="Proteomes" id="UP001430637">
    <property type="component" value="Unassembled WGS sequence"/>
</dbReference>
<dbReference type="SMART" id="SM00448">
    <property type="entry name" value="REC"/>
    <property type="match status" value="1"/>
</dbReference>
<keyword evidence="16" id="KW-1185">Reference proteome</keyword>
<evidence type="ECO:0000256" key="4">
    <source>
        <dbReference type="ARBA" id="ARBA00022553"/>
    </source>
</evidence>
<dbReference type="Gene3D" id="3.40.50.2300">
    <property type="match status" value="1"/>
</dbReference>
<accession>A0ABS8FA93</accession>
<keyword evidence="4 11" id="KW-0597">Phosphoprotein</keyword>
<dbReference type="CDD" id="cd00156">
    <property type="entry name" value="REC"/>
    <property type="match status" value="1"/>
</dbReference>
<dbReference type="Pfam" id="PF00072">
    <property type="entry name" value="Response_reg"/>
    <property type="match status" value="1"/>
</dbReference>
<dbReference type="PROSITE" id="PS50110">
    <property type="entry name" value="RESPONSE_REGULATORY"/>
    <property type="match status" value="1"/>
</dbReference>
<dbReference type="SMART" id="SM00388">
    <property type="entry name" value="HisKA"/>
    <property type="match status" value="1"/>
</dbReference>
<evidence type="ECO:0000256" key="5">
    <source>
        <dbReference type="ARBA" id="ARBA00022679"/>
    </source>
</evidence>
<comment type="caution">
    <text evidence="15">The sequence shown here is derived from an EMBL/GenBank/DDBJ whole genome shotgun (WGS) entry which is preliminary data.</text>
</comment>
<keyword evidence="6" id="KW-0547">Nucleotide-binding</keyword>
<organism evidence="15 16">
    <name type="scientific">Faecalibacterium butyricigenerans</name>
    <dbReference type="NCBI Taxonomy" id="1851427"/>
    <lineage>
        <taxon>Bacteria</taxon>
        <taxon>Bacillati</taxon>
        <taxon>Bacillota</taxon>
        <taxon>Clostridia</taxon>
        <taxon>Eubacteriales</taxon>
        <taxon>Oscillospiraceae</taxon>
        <taxon>Faecalibacterium</taxon>
    </lineage>
</organism>
<feature type="domain" description="Histidine kinase" evidence="13">
    <location>
        <begin position="357"/>
        <end position="585"/>
    </location>
</feature>
<keyword evidence="8" id="KW-0067">ATP-binding</keyword>
<comment type="catalytic activity">
    <reaction evidence="1">
        <text>ATP + protein L-histidine = ADP + protein N-phospho-L-histidine.</text>
        <dbReference type="EC" id="2.7.13.3"/>
    </reaction>
</comment>
<dbReference type="Gene3D" id="3.30.565.10">
    <property type="entry name" value="Histidine kinase-like ATPase, C-terminal domain"/>
    <property type="match status" value="1"/>
</dbReference>
<dbReference type="EMBL" id="JAJEQL010000007">
    <property type="protein sequence ID" value="MCC2198993.1"/>
    <property type="molecule type" value="Genomic_DNA"/>
</dbReference>
<reference evidence="15" key="1">
    <citation type="submission" date="2021-10" db="EMBL/GenBank/DDBJ databases">
        <title>Anaerobic single-cell dispensing facilitates the cultivation of human gut bacteria.</title>
        <authorList>
            <person name="Afrizal A."/>
        </authorList>
    </citation>
    <scope>NUCLEOTIDE SEQUENCE</scope>
    <source>
        <strain evidence="15">CLA-AA-H233</strain>
    </source>
</reference>
<evidence type="ECO:0000256" key="1">
    <source>
        <dbReference type="ARBA" id="ARBA00000085"/>
    </source>
</evidence>
<sequence>MKEKTAPKKTWLQTLRALWVPLAIGIVTVTALALVVGAVWQDYRTALMTSQTRQMELVVQSTADSIRVLLEEYADRLDSIAEKVAADAGLRPTVARSDTIRDVWLENSNGEVVYSCYELSAVCDVLITRTEKISYWQYHSGDEHYLVMKKQAGGKTVCLVVDATVMYQQLISEIHVGTNGYIMIKNDDNLVVMHPEAVQWGIKVVEGRQRIYKDRTLDLSSLSELLRAQQEEEAGTLDYYSYWWTDPSLPRVHKISAFRHLKVGDSFWIVSAVVDYDDLYEPVQQSFVKVVFIFGGVALVLVLFMFQMFRLQERDRRSATEISDLKTLNQTLEELHRSEESLAHGQRLQMMGTLTGGIAHEFNNFLTPITGYADLIMADADPGSEIYDNAMEISEAAQKAQEVVKQISSMSRKNVETVYDAVSVEGLLHRTRKLVETNCPKNVELCEENALTGECVLGNATQLQQVLLNISINAIHAIGAEGGKLTIRGSVVPRRELEALFPEEKISEEWPNYVCLSVTDTGCGMDKETMQHIFEPFFTTKKTGEGTGLGLALADQIIRTHRGRIRAESTIGRGTTFYVYLPVLEQQQEREQLQWGVDSKLRILAADDNNKVLDLLDKDLSALGLSVSTCSRRGELRQLLEQQPFDVLAIDESLAGSSGVDFCMAIRGRYPGMTRIVMTNSPTREIVDARSHGVIDGYIVKPVSASTLLAQIRSSRKE</sequence>
<evidence type="ECO:0000259" key="13">
    <source>
        <dbReference type="PROSITE" id="PS50109"/>
    </source>
</evidence>
<dbReference type="InterPro" id="IPR036097">
    <property type="entry name" value="HisK_dim/P_sf"/>
</dbReference>
<evidence type="ECO:0000256" key="7">
    <source>
        <dbReference type="ARBA" id="ARBA00022777"/>
    </source>
</evidence>
<evidence type="ECO:0000256" key="2">
    <source>
        <dbReference type="ARBA" id="ARBA00012438"/>
    </source>
</evidence>
<dbReference type="EC" id="2.7.13.3" evidence="2"/>
<keyword evidence="5" id="KW-0808">Transferase</keyword>
<evidence type="ECO:0000256" key="9">
    <source>
        <dbReference type="ARBA" id="ARBA00023012"/>
    </source>
</evidence>
<evidence type="ECO:0000259" key="14">
    <source>
        <dbReference type="PROSITE" id="PS50110"/>
    </source>
</evidence>
<keyword evidence="7" id="KW-0418">Kinase</keyword>
<dbReference type="InterPro" id="IPR003594">
    <property type="entry name" value="HATPase_dom"/>
</dbReference>
<evidence type="ECO:0000313" key="16">
    <source>
        <dbReference type="Proteomes" id="UP001430637"/>
    </source>
</evidence>
<feature type="modified residue" description="4-aspartylphosphate" evidence="11">
    <location>
        <position position="651"/>
    </location>
</feature>
<dbReference type="InterPro" id="IPR003661">
    <property type="entry name" value="HisK_dim/P_dom"/>
</dbReference>
<dbReference type="SUPFAM" id="SSF55874">
    <property type="entry name" value="ATPase domain of HSP90 chaperone/DNA topoisomerase II/histidine kinase"/>
    <property type="match status" value="1"/>
</dbReference>
<evidence type="ECO:0000256" key="12">
    <source>
        <dbReference type="SAM" id="Phobius"/>
    </source>
</evidence>
<evidence type="ECO:0000256" key="10">
    <source>
        <dbReference type="ARBA" id="ARBA00024867"/>
    </source>
</evidence>
<dbReference type="PANTHER" id="PTHR43065">
    <property type="entry name" value="SENSOR HISTIDINE KINASE"/>
    <property type="match status" value="1"/>
</dbReference>
<dbReference type="RefSeq" id="WP_227620577.1">
    <property type="nucleotide sequence ID" value="NZ_JAJEQL010000007.1"/>
</dbReference>
<keyword evidence="12" id="KW-1133">Transmembrane helix</keyword>
<keyword evidence="12" id="KW-0812">Transmembrane</keyword>
<keyword evidence="12" id="KW-0472">Membrane</keyword>